<dbReference type="RefSeq" id="WP_238229629.1">
    <property type="nucleotide sequence ID" value="NZ_BPQO01000004.1"/>
</dbReference>
<evidence type="ECO:0008006" key="3">
    <source>
        <dbReference type="Google" id="ProtNLM"/>
    </source>
</evidence>
<protein>
    <recommendedName>
        <fullName evidence="3">HNH endonuclease</fullName>
    </recommendedName>
</protein>
<evidence type="ECO:0000313" key="1">
    <source>
        <dbReference type="EMBL" id="GJD87631.1"/>
    </source>
</evidence>
<dbReference type="Proteomes" id="UP001055247">
    <property type="component" value="Unassembled WGS sequence"/>
</dbReference>
<evidence type="ECO:0000313" key="2">
    <source>
        <dbReference type="Proteomes" id="UP001055247"/>
    </source>
</evidence>
<reference evidence="1" key="2">
    <citation type="submission" date="2021-08" db="EMBL/GenBank/DDBJ databases">
        <authorList>
            <person name="Tani A."/>
            <person name="Ola A."/>
            <person name="Ogura Y."/>
            <person name="Katsura K."/>
            <person name="Hayashi T."/>
        </authorList>
    </citation>
    <scope>NUCLEOTIDE SEQUENCE</scope>
    <source>
        <strain evidence="1">DSM 16372</strain>
    </source>
</reference>
<keyword evidence="2" id="KW-1185">Reference proteome</keyword>
<name>A0AAV4ZHN0_9HYPH</name>
<accession>A0AAV4ZHN0</accession>
<comment type="caution">
    <text evidence="1">The sequence shown here is derived from an EMBL/GenBank/DDBJ whole genome shotgun (WGS) entry which is preliminary data.</text>
</comment>
<dbReference type="EMBL" id="BPQO01000004">
    <property type="protein sequence ID" value="GJD87631.1"/>
    <property type="molecule type" value="Genomic_DNA"/>
</dbReference>
<reference evidence="1" key="1">
    <citation type="journal article" date="2016" name="Front. Microbiol.">
        <title>Genome Sequence of the Piezophilic, Mesophilic Sulfate-Reducing Bacterium Desulfovibrio indicus J2T.</title>
        <authorList>
            <person name="Cao J."/>
            <person name="Maignien L."/>
            <person name="Shao Z."/>
            <person name="Alain K."/>
            <person name="Jebbar M."/>
        </authorList>
    </citation>
    <scope>NUCLEOTIDE SEQUENCE</scope>
    <source>
        <strain evidence="1">DSM 16372</strain>
    </source>
</reference>
<organism evidence="1 2">
    <name type="scientific">Methylobacterium hispanicum</name>
    <dbReference type="NCBI Taxonomy" id="270350"/>
    <lineage>
        <taxon>Bacteria</taxon>
        <taxon>Pseudomonadati</taxon>
        <taxon>Pseudomonadota</taxon>
        <taxon>Alphaproteobacteria</taxon>
        <taxon>Hyphomicrobiales</taxon>
        <taxon>Methylobacteriaceae</taxon>
        <taxon>Methylobacterium</taxon>
    </lineage>
</organism>
<dbReference type="AlphaFoldDB" id="A0AAV4ZHN0"/>
<proteinExistence type="predicted"/>
<sequence length="486" mass="53363">MTGPTEIDVAFDRAAAMLRTATARIGSDEREIRARARGLVAEYNALADLRRASARKVARFRFLRPVPLVGDAVLAPLEFDLGEAARSAAAARAKAQRQLRRLEEAACIRRGLAEIMRRTEEARSACRHLGTPPPFVLRAFGSLGMRIASLSRRSETRGVDDVRKAATDLAAFSEWWCEASRRIARESSETPRARPLSTLNPERIWLPIPWSRRSEAVALGAVADLSAGRGSDVFVPAGRDLAPFERMLPLAYRSRRGAPFEFPPIAARAAGQNLWSLFDAATWNQIRKTNYARSGCRCMICGEQRPRSAGGGAGSRGPVDAHEVWSWTMPDDDPSRGVGIQRLERIMVLCPTCHACFHAGHALTAARRDARHEEAAAFIRARQSDITGLEGAALDAHLGRSADAWNRTRGVERWVLDLSHLAAQDYMADVDPVFLAENPAGFAPEHVAGLSFVADDGRRFPVRDAPTIQAALLDDAPRLRLAWSRA</sequence>
<gene>
    <name evidence="1" type="ORF">BHAOGJBA_1136</name>
</gene>